<proteinExistence type="inferred from homology"/>
<evidence type="ECO:0000256" key="4">
    <source>
        <dbReference type="PROSITE-ProRule" id="PRU01024"/>
    </source>
</evidence>
<dbReference type="STRING" id="891968.Anamo_0724"/>
<dbReference type="Gene3D" id="2.40.50.140">
    <property type="entry name" value="Nucleic acid-binding proteins"/>
    <property type="match status" value="1"/>
</dbReference>
<reference evidence="8" key="1">
    <citation type="journal article" date="2013" name="Stand. Genomic Sci.">
        <title>Complete genome sequence of the moderate thermophile Anaerobaculum mobile type strain (NGA(T)).</title>
        <authorList>
            <person name="Mavromatis K."/>
            <person name="Stackebrandt E."/>
            <person name="Held B."/>
            <person name="Lapidus A."/>
            <person name="Nolan M."/>
            <person name="Lucas S."/>
            <person name="Hammon N."/>
            <person name="Deshpande S."/>
            <person name="Cheng J.F."/>
            <person name="Tapia R."/>
            <person name="Goodwin L.A."/>
            <person name="Pitluck S."/>
            <person name="Liolios K."/>
            <person name="Pagani I."/>
            <person name="Ivanova N."/>
            <person name="Mikhailova N."/>
            <person name="Huntemann M."/>
            <person name="Pati A."/>
            <person name="Chen A."/>
            <person name="Palaniappan K."/>
            <person name="Land M."/>
            <person name="Rohde M."/>
            <person name="Spring S."/>
            <person name="Goker M."/>
            <person name="Woyke T."/>
            <person name="Detter J.C."/>
            <person name="Bristow J."/>
            <person name="Eisen J.A."/>
            <person name="Markowitz V."/>
            <person name="Hugenholtz P."/>
            <person name="Klenk H.P."/>
            <person name="Kyrpides N.C."/>
        </authorList>
    </citation>
    <scope>NUCLEOTIDE SEQUENCE</scope>
    <source>
        <strain evidence="8">ATCC BAA-54 / DSM 13181 / NGA</strain>
    </source>
</reference>
<dbReference type="GO" id="GO:0070475">
    <property type="term" value="P:rRNA base methylation"/>
    <property type="evidence" value="ECO:0007669"/>
    <property type="project" value="TreeGrafter"/>
</dbReference>
<dbReference type="PROSITE" id="PS01230">
    <property type="entry name" value="TRMA_1"/>
    <property type="match status" value="1"/>
</dbReference>
<dbReference type="SUPFAM" id="SSF50249">
    <property type="entry name" value="Nucleic acid-binding proteins"/>
    <property type="match status" value="1"/>
</dbReference>
<evidence type="ECO:0000256" key="5">
    <source>
        <dbReference type="PROSITE-ProRule" id="PRU10015"/>
    </source>
</evidence>
<evidence type="ECO:0000256" key="2">
    <source>
        <dbReference type="ARBA" id="ARBA00022679"/>
    </source>
</evidence>
<dbReference type="Proteomes" id="UP000006061">
    <property type="component" value="Chromosome"/>
</dbReference>
<dbReference type="EMBL" id="CP003198">
    <property type="protein sequence ID" value="AFM21371.1"/>
    <property type="molecule type" value="Genomic_DNA"/>
</dbReference>
<evidence type="ECO:0000259" key="6">
    <source>
        <dbReference type="PROSITE" id="PS50926"/>
    </source>
</evidence>
<dbReference type="InterPro" id="IPR002792">
    <property type="entry name" value="TRAM_dom"/>
</dbReference>
<dbReference type="Pfam" id="PF01938">
    <property type="entry name" value="TRAM"/>
    <property type="match status" value="1"/>
</dbReference>
<dbReference type="PANTHER" id="PTHR11061">
    <property type="entry name" value="RNA M5U METHYLTRANSFERASE"/>
    <property type="match status" value="1"/>
</dbReference>
<dbReference type="InterPro" id="IPR030391">
    <property type="entry name" value="MeTrfase_TrmA_CS"/>
</dbReference>
<dbReference type="InterPro" id="IPR010280">
    <property type="entry name" value="U5_MeTrfase_fam"/>
</dbReference>
<dbReference type="HOGENOM" id="CLU_014689_7_0_0"/>
<dbReference type="SUPFAM" id="SSF53335">
    <property type="entry name" value="S-adenosyl-L-methionine-dependent methyltransferases"/>
    <property type="match status" value="1"/>
</dbReference>
<feature type="binding site" evidence="4">
    <location>
        <position position="315"/>
    </location>
    <ligand>
        <name>S-adenosyl-L-methionine</name>
        <dbReference type="ChEBI" id="CHEBI:59789"/>
    </ligand>
</feature>
<keyword evidence="2 4" id="KW-0808">Transferase</keyword>
<dbReference type="AlphaFoldDB" id="I4BVR4"/>
<dbReference type="PATRIC" id="fig|891968.3.peg.718"/>
<keyword evidence="8" id="KW-1185">Reference proteome</keyword>
<feature type="binding site" evidence="4">
    <location>
        <position position="382"/>
    </location>
    <ligand>
        <name>S-adenosyl-L-methionine</name>
        <dbReference type="ChEBI" id="CHEBI:59789"/>
    </ligand>
</feature>
<accession>I4BVR4</accession>
<dbReference type="FunFam" id="2.40.50.140:FF:000097">
    <property type="entry name" value="23S rRNA (uracil(1939)-C(5))-methyltransferase RlmD"/>
    <property type="match status" value="1"/>
</dbReference>
<feature type="domain" description="TRAM" evidence="6">
    <location>
        <begin position="1"/>
        <end position="59"/>
    </location>
</feature>
<feature type="binding site" evidence="4">
    <location>
        <position position="336"/>
    </location>
    <ligand>
        <name>S-adenosyl-L-methionine</name>
        <dbReference type="ChEBI" id="CHEBI:59789"/>
    </ligand>
</feature>
<dbReference type="GO" id="GO:0070041">
    <property type="term" value="F:rRNA (uridine-C5-)-methyltransferase activity"/>
    <property type="evidence" value="ECO:0007669"/>
    <property type="project" value="TreeGrafter"/>
</dbReference>
<dbReference type="Gene3D" id="3.40.50.150">
    <property type="entry name" value="Vaccinia Virus protein VP39"/>
    <property type="match status" value="1"/>
</dbReference>
<dbReference type="Gene3D" id="2.40.50.1070">
    <property type="match status" value="1"/>
</dbReference>
<protein>
    <submittedName>
        <fullName evidence="7">23S rRNA (Uracil-5-)-methyltransferase RumA</fullName>
        <ecNumber evidence="7">2.1.1.190</ecNumber>
    </submittedName>
</protein>
<dbReference type="InterPro" id="IPR029063">
    <property type="entry name" value="SAM-dependent_MTases_sf"/>
</dbReference>
<feature type="active site" evidence="5">
    <location>
        <position position="409"/>
    </location>
</feature>
<dbReference type="InterPro" id="IPR012340">
    <property type="entry name" value="NA-bd_OB-fold"/>
</dbReference>
<evidence type="ECO:0000313" key="8">
    <source>
        <dbReference type="Proteomes" id="UP000006061"/>
    </source>
</evidence>
<gene>
    <name evidence="7" type="ordered locus">Anamo_0724</name>
</gene>
<sequence length="453" mass="50038">MSSFDDKVALTIEGMDSKARGIARMDGYVVFVPGALVGETVMAKFVERRKHYGIAVIESILKSSDYRVPPKCKYYEACGGCDLQHASYDHQLHIKNELVVEAIGRIGKWPAFDVEPTLPSPQVWGYRNKAIFQARYQGGRKKLGYFAKGTHEVVEIDDCPILDPLLNDIYRLAKCAIEDSDITFYDEHRGKGLVRNVVVRSSLSNQKALMALVLSRKPYPTELNGLKRIFAQLVDDKPFNLQGILLNINASGGNFVWGPSTLLLAGDDSLEERLGAFELCYGITDFFQVNVPQACNICKIVSEHAAGSGRILELYSGVGTITCFLASMCRHVVAVEEWRPACKSLSHNMAKNGLSNVTILCGKAEEVVTQKVKDGFDTVVLDPPRTGCHGDVLDFIGKIEPNKIIYVSCNPVTLARDGKILIELGYKPVRISPLDMFPQTSHVECVALMVKST</sequence>
<dbReference type="PROSITE" id="PS51687">
    <property type="entry name" value="SAM_MT_RNA_M5U"/>
    <property type="match status" value="1"/>
</dbReference>
<dbReference type="NCBIfam" id="TIGR00479">
    <property type="entry name" value="rumA"/>
    <property type="match status" value="1"/>
</dbReference>
<dbReference type="PANTHER" id="PTHR11061:SF30">
    <property type="entry name" value="TRNA (URACIL(54)-C(5))-METHYLTRANSFERASE"/>
    <property type="match status" value="1"/>
</dbReference>
<keyword evidence="3 4" id="KW-0949">S-adenosyl-L-methionine</keyword>
<dbReference type="KEGG" id="amo:Anamo_0724"/>
<evidence type="ECO:0000256" key="1">
    <source>
        <dbReference type="ARBA" id="ARBA00022603"/>
    </source>
</evidence>
<dbReference type="Pfam" id="PF05958">
    <property type="entry name" value="tRNA_U5-meth_tr"/>
    <property type="match status" value="1"/>
</dbReference>
<dbReference type="EC" id="2.1.1.190" evidence="7"/>
<feature type="active site" description="Nucleophile" evidence="4">
    <location>
        <position position="409"/>
    </location>
</feature>
<dbReference type="CDD" id="cd02440">
    <property type="entry name" value="AdoMet_MTases"/>
    <property type="match status" value="1"/>
</dbReference>
<comment type="similarity">
    <text evidence="4">Belongs to the class I-like SAM-binding methyltransferase superfamily. RNA M5U methyltransferase family.</text>
</comment>
<feature type="binding site" evidence="4">
    <location>
        <position position="288"/>
    </location>
    <ligand>
        <name>S-adenosyl-L-methionine</name>
        <dbReference type="ChEBI" id="CHEBI:59789"/>
    </ligand>
</feature>
<evidence type="ECO:0000313" key="7">
    <source>
        <dbReference type="EMBL" id="AFM21371.1"/>
    </source>
</evidence>
<dbReference type="eggNOG" id="COG2265">
    <property type="taxonomic scope" value="Bacteria"/>
</dbReference>
<evidence type="ECO:0000256" key="3">
    <source>
        <dbReference type="ARBA" id="ARBA00022691"/>
    </source>
</evidence>
<keyword evidence="1 4" id="KW-0489">Methyltransferase</keyword>
<dbReference type="InterPro" id="IPR030390">
    <property type="entry name" value="MeTrfase_TrmA_AS"/>
</dbReference>
<dbReference type="PROSITE" id="PS50926">
    <property type="entry name" value="TRAM"/>
    <property type="match status" value="1"/>
</dbReference>
<name>I4BVR4_ACEMN</name>
<dbReference type="PROSITE" id="PS01231">
    <property type="entry name" value="TRMA_2"/>
    <property type="match status" value="1"/>
</dbReference>
<organism evidence="7 8">
    <name type="scientific">Acetomicrobium mobile (strain ATCC BAA-54 / DSM 13181 / JCM 12221 / NGA)</name>
    <name type="common">Anaerobaculum mobile</name>
    <dbReference type="NCBI Taxonomy" id="891968"/>
    <lineage>
        <taxon>Bacteria</taxon>
        <taxon>Thermotogati</taxon>
        <taxon>Synergistota</taxon>
        <taxon>Synergistia</taxon>
        <taxon>Synergistales</taxon>
        <taxon>Acetomicrobiaceae</taxon>
        <taxon>Acetomicrobium</taxon>
    </lineage>
</organism>